<accession>A0A346Y1U7</accession>
<gene>
    <name evidence="1" type="ORF">DVS28_a3772</name>
</gene>
<dbReference type="Proteomes" id="UP000264006">
    <property type="component" value="Chromosome"/>
</dbReference>
<name>A0A346Y1U7_9ACTN</name>
<keyword evidence="2" id="KW-1185">Reference proteome</keyword>
<evidence type="ECO:0000313" key="2">
    <source>
        <dbReference type="Proteomes" id="UP000264006"/>
    </source>
</evidence>
<sequence length="81" mass="8528">MVVRGCPRHSVFPLPARRNTTGHRGCGVLGCVVPRVSATKSVATVSVGGTRCVTRPDPRTALDRRPFPCPTAVHSMTAACS</sequence>
<protein>
    <submittedName>
        <fullName evidence="1">Uncharacterized protein</fullName>
    </submittedName>
</protein>
<dbReference type="EMBL" id="CP031165">
    <property type="protein sequence ID" value="AXV08444.1"/>
    <property type="molecule type" value="Genomic_DNA"/>
</dbReference>
<evidence type="ECO:0000313" key="1">
    <source>
        <dbReference type="EMBL" id="AXV08444.1"/>
    </source>
</evidence>
<dbReference type="AlphaFoldDB" id="A0A346Y1U7"/>
<reference evidence="1 2" key="1">
    <citation type="submission" date="2018-09" db="EMBL/GenBank/DDBJ databases">
        <title>Complete genome sequence of Euzebya sp. DY32-46 isolated from seawater of Pacific Ocean.</title>
        <authorList>
            <person name="Xu L."/>
            <person name="Wu Y.-H."/>
            <person name="Xu X.-W."/>
        </authorList>
    </citation>
    <scope>NUCLEOTIDE SEQUENCE [LARGE SCALE GENOMIC DNA]</scope>
    <source>
        <strain evidence="1 2">DY32-46</strain>
    </source>
</reference>
<dbReference type="KEGG" id="euz:DVS28_a3772"/>
<proteinExistence type="predicted"/>
<organism evidence="1 2">
    <name type="scientific">Euzebya pacifica</name>
    <dbReference type="NCBI Taxonomy" id="1608957"/>
    <lineage>
        <taxon>Bacteria</taxon>
        <taxon>Bacillati</taxon>
        <taxon>Actinomycetota</taxon>
        <taxon>Nitriliruptoria</taxon>
        <taxon>Euzebyales</taxon>
    </lineage>
</organism>